<protein>
    <recommendedName>
        <fullName evidence="4">ShKT domain-containing protein</fullName>
    </recommendedName>
</protein>
<dbReference type="PROSITE" id="PS50007">
    <property type="entry name" value="PIPLC_X_DOMAIN"/>
    <property type="match status" value="1"/>
</dbReference>
<dbReference type="SUPFAM" id="SSF51695">
    <property type="entry name" value="PLC-like phosphodiesterases"/>
    <property type="match status" value="1"/>
</dbReference>
<sequence length="392" mass="42164">MTNRAAAALLAIAGLAAASAGQQARVNGSSWMHDIWQTAALANKTLLDITLPGTHDSATFTLQDHFAPGSNALLEDIVRLADKLGINAYPLVIAWATAQNITLKQQLDAGARFIDLRACWSEPSEADPSAPTGWHTFHMVLGLPIEELLDQIAAFLDEAPGGEVVVVEVTHLLGSNATTQAQLRALLEAKLGDHLVRGMQFNATLQALTQGATKSRVLVLLEDWDGDGSSTGLWPDALIRGEYANQDNVPKMAEWDQGLIETLGGTGHIFRLWWTLTENVDDIVAGVLDPSKYPTKLFDLVRLANAQLAGWAAANRNYTLGNLLVVDDFENSPALEIAVADALRNCLDDPQLRARSPSGDDCRSWGIAGDCAASGSHGDFVRAHCRRTCLQC</sequence>
<dbReference type="GO" id="GO:0008081">
    <property type="term" value="F:phosphoric diester hydrolase activity"/>
    <property type="evidence" value="ECO:0007669"/>
    <property type="project" value="InterPro"/>
</dbReference>
<feature type="chain" id="PRO_5023096894" description="ShKT domain-containing protein" evidence="1">
    <location>
        <begin position="22"/>
        <end position="392"/>
    </location>
</feature>
<dbReference type="EMBL" id="VLTL01000026">
    <property type="protein sequence ID" value="KAA0168810.1"/>
    <property type="molecule type" value="Genomic_DNA"/>
</dbReference>
<evidence type="ECO:0000313" key="2">
    <source>
        <dbReference type="EMBL" id="KAA0168810.1"/>
    </source>
</evidence>
<gene>
    <name evidence="2" type="ORF">FNF28_02357</name>
</gene>
<dbReference type="AlphaFoldDB" id="A0A5A8DYD7"/>
<evidence type="ECO:0000256" key="1">
    <source>
        <dbReference type="SAM" id="SignalP"/>
    </source>
</evidence>
<feature type="signal peptide" evidence="1">
    <location>
        <begin position="1"/>
        <end position="21"/>
    </location>
</feature>
<evidence type="ECO:0008006" key="4">
    <source>
        <dbReference type="Google" id="ProtNLM"/>
    </source>
</evidence>
<name>A0A5A8DYD7_CAFRO</name>
<dbReference type="PANTHER" id="PTHR13593">
    <property type="match status" value="1"/>
</dbReference>
<proteinExistence type="predicted"/>
<dbReference type="GO" id="GO:0006629">
    <property type="term" value="P:lipid metabolic process"/>
    <property type="evidence" value="ECO:0007669"/>
    <property type="project" value="InterPro"/>
</dbReference>
<reference evidence="2 3" key="1">
    <citation type="submission" date="2019-07" db="EMBL/GenBank/DDBJ databases">
        <title>Genomes of Cafeteria roenbergensis.</title>
        <authorList>
            <person name="Fischer M.G."/>
            <person name="Hackl T."/>
            <person name="Roman M."/>
        </authorList>
    </citation>
    <scope>NUCLEOTIDE SEQUENCE [LARGE SCALE GENOMIC DNA]</scope>
    <source>
        <strain evidence="2 3">RCC970-E3</strain>
    </source>
</reference>
<dbReference type="Gene3D" id="3.20.20.190">
    <property type="entry name" value="Phosphatidylinositol (PI) phosphodiesterase"/>
    <property type="match status" value="1"/>
</dbReference>
<dbReference type="Proteomes" id="UP000324907">
    <property type="component" value="Unassembled WGS sequence"/>
</dbReference>
<dbReference type="InterPro" id="IPR017946">
    <property type="entry name" value="PLC-like_Pdiesterase_TIM-brl"/>
</dbReference>
<dbReference type="InterPro" id="IPR051057">
    <property type="entry name" value="PI-PLC_domain"/>
</dbReference>
<accession>A0A5A8DYD7</accession>
<comment type="caution">
    <text evidence="2">The sequence shown here is derived from an EMBL/GenBank/DDBJ whole genome shotgun (WGS) entry which is preliminary data.</text>
</comment>
<keyword evidence="1" id="KW-0732">Signal</keyword>
<organism evidence="2 3">
    <name type="scientific">Cafeteria roenbergensis</name>
    <name type="common">Marine flagellate</name>
    <dbReference type="NCBI Taxonomy" id="33653"/>
    <lineage>
        <taxon>Eukaryota</taxon>
        <taxon>Sar</taxon>
        <taxon>Stramenopiles</taxon>
        <taxon>Bigyra</taxon>
        <taxon>Opalozoa</taxon>
        <taxon>Bicosoecida</taxon>
        <taxon>Cafeteriaceae</taxon>
        <taxon>Cafeteria</taxon>
    </lineage>
</organism>
<dbReference type="PANTHER" id="PTHR13593:SF113">
    <property type="entry name" value="SI:DKEY-266F7.9"/>
    <property type="match status" value="1"/>
</dbReference>
<evidence type="ECO:0000313" key="3">
    <source>
        <dbReference type="Proteomes" id="UP000324907"/>
    </source>
</evidence>